<gene>
    <name evidence="1" type="ORF">NP7_09725</name>
</gene>
<dbReference type="EMBL" id="CP024444">
    <property type="protein sequence ID" value="ATR79639.1"/>
    <property type="molecule type" value="Genomic_DNA"/>
</dbReference>
<sequence>MLQNIRDTYIERTRQGQDEVLLKIISPSYCYAKCNKKDVPLFICTLSDNDETINISDNLKFFRNEEDAYWAAVNSGNKNLPMTRPKT</sequence>
<organism evidence="1 2">
    <name type="scientific">Faucicola osloensis</name>
    <name type="common">Moraxella osloensis</name>
    <dbReference type="NCBI Taxonomy" id="34062"/>
    <lineage>
        <taxon>Bacteria</taxon>
        <taxon>Pseudomonadati</taxon>
        <taxon>Pseudomonadota</taxon>
        <taxon>Gammaproteobacteria</taxon>
        <taxon>Moraxellales</taxon>
        <taxon>Moraxellaceae</taxon>
        <taxon>Faucicola</taxon>
    </lineage>
</organism>
<reference evidence="2" key="1">
    <citation type="submission" date="2017-10" db="EMBL/GenBank/DDBJ databases">
        <title>Complete genome sequence of Moraxella osloensis NP7 isolated from human skin.</title>
        <authorList>
            <person name="Lee K."/>
            <person name="Lim J.Y."/>
            <person name="Hwang I."/>
        </authorList>
    </citation>
    <scope>NUCLEOTIDE SEQUENCE [LARGE SCALE GENOMIC DNA]</scope>
    <source>
        <strain evidence="2">NP7</strain>
        <plasmid evidence="2">pnp7-1</plasmid>
    </source>
</reference>
<accession>A0A2D2LX85</accession>
<keyword evidence="1" id="KW-0614">Plasmid</keyword>
<protein>
    <submittedName>
        <fullName evidence="1">Uncharacterized protein</fullName>
    </submittedName>
</protein>
<dbReference type="AlphaFoldDB" id="A0A2D2LX85"/>
<name>A0A2D2LX85_FAUOS</name>
<evidence type="ECO:0000313" key="1">
    <source>
        <dbReference type="EMBL" id="ATR79639.1"/>
    </source>
</evidence>
<proteinExistence type="predicted"/>
<evidence type="ECO:0000313" key="2">
    <source>
        <dbReference type="Proteomes" id="UP000229340"/>
    </source>
</evidence>
<geneLocation type="plasmid" evidence="2">
    <name>pnp7-1</name>
</geneLocation>
<dbReference type="Proteomes" id="UP000229340">
    <property type="component" value="Plasmid pNP7-1"/>
</dbReference>